<evidence type="ECO:0000313" key="3">
    <source>
        <dbReference type="EMBL" id="QKJ20309.1"/>
    </source>
</evidence>
<dbReference type="RefSeq" id="WP_172990744.1">
    <property type="nucleotide sequence ID" value="NZ_CP054038.1"/>
</dbReference>
<proteinExistence type="predicted"/>
<protein>
    <submittedName>
        <fullName evidence="3">Cell wall protein</fullName>
    </submittedName>
</protein>
<keyword evidence="1" id="KW-0812">Transmembrane</keyword>
<keyword evidence="1" id="KW-1133">Transmembrane helix</keyword>
<evidence type="ECO:0000256" key="2">
    <source>
        <dbReference type="SAM" id="SignalP"/>
    </source>
</evidence>
<evidence type="ECO:0000313" key="4">
    <source>
        <dbReference type="Proteomes" id="UP000502498"/>
    </source>
</evidence>
<dbReference type="Proteomes" id="UP000502498">
    <property type="component" value="Chromosome"/>
</dbReference>
<organism evidence="3 4">
    <name type="scientific">Microbacterium hominis</name>
    <dbReference type="NCBI Taxonomy" id="162426"/>
    <lineage>
        <taxon>Bacteria</taxon>
        <taxon>Bacillati</taxon>
        <taxon>Actinomycetota</taxon>
        <taxon>Actinomycetes</taxon>
        <taxon>Micrococcales</taxon>
        <taxon>Microbacteriaceae</taxon>
        <taxon>Microbacterium</taxon>
    </lineage>
</organism>
<name>A0A7D4UGX7_9MICO</name>
<sequence>MTLHRLIRTAAPAIAGAVVVCAAVALPAAAHASNIYPPTGSCQVSSATVAPGGTVDFLCRAGTFSADEAVTVTVRGDGGADARIGMVRFAISTASATVTSTPAGALAEVAITLPSTASGTYNIAAVSASSAGGTAAVSIEAADGSLPVTGLDSATTLGLWIGGGALVLTGAALAVAATLRRSAR</sequence>
<reference evidence="3 4" key="1">
    <citation type="submission" date="2020-05" db="EMBL/GenBank/DDBJ databases">
        <title>Strain PA2F3 complete genome.</title>
        <authorList>
            <person name="Kim Y.-S."/>
            <person name="Kim S.-J."/>
            <person name="Jung H.-k."/>
            <person name="Kim S.-E."/>
            <person name="Kim K.-H."/>
        </authorList>
    </citation>
    <scope>NUCLEOTIDE SEQUENCE [LARGE SCALE GENOMIC DNA]</scope>
    <source>
        <strain evidence="3 4">PA2F3</strain>
    </source>
</reference>
<dbReference type="AlphaFoldDB" id="A0A7D4UGX7"/>
<keyword evidence="2" id="KW-0732">Signal</keyword>
<keyword evidence="1" id="KW-0472">Membrane</keyword>
<feature type="transmembrane region" description="Helical" evidence="1">
    <location>
        <begin position="157"/>
        <end position="179"/>
    </location>
</feature>
<gene>
    <name evidence="3" type="ORF">HQM25_13700</name>
</gene>
<accession>A0A7D4UGX7</accession>
<dbReference type="EMBL" id="CP054038">
    <property type="protein sequence ID" value="QKJ20309.1"/>
    <property type="molecule type" value="Genomic_DNA"/>
</dbReference>
<feature type="signal peptide" evidence="2">
    <location>
        <begin position="1"/>
        <end position="32"/>
    </location>
</feature>
<feature type="chain" id="PRO_5028849056" evidence="2">
    <location>
        <begin position="33"/>
        <end position="184"/>
    </location>
</feature>
<evidence type="ECO:0000256" key="1">
    <source>
        <dbReference type="SAM" id="Phobius"/>
    </source>
</evidence>